<comment type="caution">
    <text evidence="2">The sequence shown here is derived from an EMBL/GenBank/DDBJ whole genome shotgun (WGS) entry which is preliminary data.</text>
</comment>
<feature type="compositionally biased region" description="Polar residues" evidence="1">
    <location>
        <begin position="507"/>
        <end position="521"/>
    </location>
</feature>
<evidence type="ECO:0000256" key="1">
    <source>
        <dbReference type="SAM" id="MobiDB-lite"/>
    </source>
</evidence>
<protein>
    <recommendedName>
        <fullName evidence="4">Phage portal protein</fullName>
    </recommendedName>
</protein>
<dbReference type="AlphaFoldDB" id="A0A2I1M1J5"/>
<evidence type="ECO:0000313" key="3">
    <source>
        <dbReference type="Proteomes" id="UP000242263"/>
    </source>
</evidence>
<gene>
    <name evidence="2" type="ORF">CYJ32_07630</name>
</gene>
<evidence type="ECO:0008006" key="4">
    <source>
        <dbReference type="Google" id="ProtNLM"/>
    </source>
</evidence>
<organism evidence="2 3">
    <name type="scientific">Alloscardovia omnicolens</name>
    <dbReference type="NCBI Taxonomy" id="419015"/>
    <lineage>
        <taxon>Bacteria</taxon>
        <taxon>Bacillati</taxon>
        <taxon>Actinomycetota</taxon>
        <taxon>Actinomycetes</taxon>
        <taxon>Bifidobacteriales</taxon>
        <taxon>Bifidobacteriaceae</taxon>
        <taxon>Alloscardovia</taxon>
    </lineage>
</organism>
<feature type="region of interest" description="Disordered" evidence="1">
    <location>
        <begin position="485"/>
        <end position="531"/>
    </location>
</feature>
<name>A0A2I1M1J5_9BIFI</name>
<dbReference type="RefSeq" id="WP_049217258.1">
    <property type="nucleotide sequence ID" value="NZ_JASOIG010000012.1"/>
</dbReference>
<feature type="compositionally biased region" description="Basic and acidic residues" evidence="1">
    <location>
        <begin position="522"/>
        <end position="531"/>
    </location>
</feature>
<dbReference type="EMBL" id="PKGU01000007">
    <property type="protein sequence ID" value="PKZ14001.1"/>
    <property type="molecule type" value="Genomic_DNA"/>
</dbReference>
<accession>A0A2I1M1J5</accession>
<reference evidence="2 3" key="1">
    <citation type="submission" date="2017-12" db="EMBL/GenBank/DDBJ databases">
        <title>Phylogenetic diversity of female urinary microbiome.</title>
        <authorList>
            <person name="Thomas-White K."/>
            <person name="Wolfe A.J."/>
        </authorList>
    </citation>
    <scope>NUCLEOTIDE SEQUENCE [LARGE SCALE GENOMIC DNA]</scope>
    <source>
        <strain evidence="2 3">UMB0064</strain>
    </source>
</reference>
<sequence>MATVYVTGVEETEGDSLLFSRLLDELTRGLKTRCINLMRYDGTWSAPAETMPTVMSTHRKAQFEHLRAMSRLNLAMPIVNAVESRQRPNGFRKVNDETLRSTEANEAFMRNHLQLKIMQGNHDVALYGTSYLLVAPNGFGENIHYVDPWSAVVSQNNECGVIYTYDELKQVETFAFYRMLFNEQGELVRVYKKNATRKGERSLVLPDDKLKVREVAESSQDTHGWTGRSNFVWAQETTDYEYAVECHSLPLVQRRTPTRHGVLEPHWSTMDRINQKVFDQLVISMMQAFKQRAIKGMRPTYTDKDLPVIEGKAKAGDPINYEGMFEAGVGALWMLPTDIDIWESGYVDIQPLDSAITNDIKRLASTAGVPLDVLSPDVQGSAEGASLKRESLTFLVEQLNTLTNDALTRAITMSLVLDGNAQADVDLFEMMWLPADPQNIVDLANAASQLQTILAKKTIMKQVLGFTETQIQEALRDSMDELFTTAGNGEGTPTGANLDNVDLFNEQLPNNSGNSQAFNTKADTDTTTSEH</sequence>
<proteinExistence type="predicted"/>
<evidence type="ECO:0000313" key="2">
    <source>
        <dbReference type="EMBL" id="PKZ14001.1"/>
    </source>
</evidence>
<dbReference type="Proteomes" id="UP000242263">
    <property type="component" value="Unassembled WGS sequence"/>
</dbReference>